<feature type="compositionally biased region" description="Basic residues" evidence="4">
    <location>
        <begin position="327"/>
        <end position="340"/>
    </location>
</feature>
<evidence type="ECO:0000313" key="6">
    <source>
        <dbReference type="EMBL" id="KAE8021992.1"/>
    </source>
</evidence>
<sequence>MHKNRLQEYTQRSGIPLPIYQTINEGSSHAPQFRSSVLIDGVSYTSPNTFSHRKAAEQDVAKLALEGISLKIKEEGCPLILEDTVFCKSILNEFAAKMNLEPPTYDTIQQEALLPVFTSSLVFNGVSYTGEAGKNKKEAEQLAARAVIVSLLGSSGTGTLLSEIIKSKRKLYAALDKVKDTSYAHKSPVSQGASVEQINAMPRGVSLGQISAIPPGISVGQISAIPPGVRIGQISAAPQGVNTGQIPRVLDKGKGVEVAVAAKNVSNGSSPGAFSVMAPLRHEFKVPKLEESSQPINIEPSSQAINLPIAFVHPVLQQPLGEGQMSSKKRRKNKKKSNKKLRPDTT</sequence>
<dbReference type="SMART" id="SM00358">
    <property type="entry name" value="DSRM"/>
    <property type="match status" value="2"/>
</dbReference>
<evidence type="ECO:0000256" key="2">
    <source>
        <dbReference type="ARBA" id="ARBA00022884"/>
    </source>
</evidence>
<organism evidence="6 7">
    <name type="scientific">Carpinus fangiana</name>
    <dbReference type="NCBI Taxonomy" id="176857"/>
    <lineage>
        <taxon>Eukaryota</taxon>
        <taxon>Viridiplantae</taxon>
        <taxon>Streptophyta</taxon>
        <taxon>Embryophyta</taxon>
        <taxon>Tracheophyta</taxon>
        <taxon>Spermatophyta</taxon>
        <taxon>Magnoliopsida</taxon>
        <taxon>eudicotyledons</taxon>
        <taxon>Gunneridae</taxon>
        <taxon>Pentapetalae</taxon>
        <taxon>rosids</taxon>
        <taxon>fabids</taxon>
        <taxon>Fagales</taxon>
        <taxon>Betulaceae</taxon>
        <taxon>Carpinus</taxon>
    </lineage>
</organism>
<dbReference type="CDD" id="cd00048">
    <property type="entry name" value="DSRM_SF"/>
    <property type="match status" value="1"/>
</dbReference>
<evidence type="ECO:0000256" key="1">
    <source>
        <dbReference type="ARBA" id="ARBA00022737"/>
    </source>
</evidence>
<evidence type="ECO:0000313" key="7">
    <source>
        <dbReference type="Proteomes" id="UP000327013"/>
    </source>
</evidence>
<feature type="domain" description="DRBM" evidence="5">
    <location>
        <begin position="1"/>
        <end position="70"/>
    </location>
</feature>
<dbReference type="PANTHER" id="PTHR46031:SF37">
    <property type="entry name" value="DRBM DOMAIN-CONTAINING PROTEIN"/>
    <property type="match status" value="1"/>
</dbReference>
<dbReference type="InterPro" id="IPR014720">
    <property type="entry name" value="dsRBD_dom"/>
</dbReference>
<dbReference type="Pfam" id="PF00035">
    <property type="entry name" value="dsrm"/>
    <property type="match status" value="2"/>
</dbReference>
<dbReference type="GO" id="GO:0003723">
    <property type="term" value="F:RNA binding"/>
    <property type="evidence" value="ECO:0007669"/>
    <property type="project" value="UniProtKB-UniRule"/>
</dbReference>
<proteinExistence type="predicted"/>
<keyword evidence="1" id="KW-0677">Repeat</keyword>
<feature type="domain" description="DRBM" evidence="5">
    <location>
        <begin position="86"/>
        <end position="153"/>
    </location>
</feature>
<dbReference type="EMBL" id="CM017323">
    <property type="protein sequence ID" value="KAE8021992.1"/>
    <property type="molecule type" value="Genomic_DNA"/>
</dbReference>
<dbReference type="PROSITE" id="PS50137">
    <property type="entry name" value="DS_RBD"/>
    <property type="match status" value="2"/>
</dbReference>
<accession>A0A5N6QZ34</accession>
<protein>
    <recommendedName>
        <fullName evidence="5">DRBM domain-containing protein</fullName>
    </recommendedName>
</protein>
<feature type="region of interest" description="Disordered" evidence="4">
    <location>
        <begin position="318"/>
        <end position="346"/>
    </location>
</feature>
<dbReference type="Proteomes" id="UP000327013">
    <property type="component" value="Chromosome 3"/>
</dbReference>
<dbReference type="AlphaFoldDB" id="A0A5N6QZ34"/>
<gene>
    <name evidence="6" type="ORF">FH972_007833</name>
</gene>
<keyword evidence="2 3" id="KW-0694">RNA-binding</keyword>
<keyword evidence="7" id="KW-1185">Reference proteome</keyword>
<name>A0A5N6QZ34_9ROSI</name>
<dbReference type="SUPFAM" id="SSF54768">
    <property type="entry name" value="dsRNA-binding domain-like"/>
    <property type="match status" value="2"/>
</dbReference>
<dbReference type="PANTHER" id="PTHR46031">
    <property type="match status" value="1"/>
</dbReference>
<dbReference type="Gene3D" id="3.30.160.20">
    <property type="match status" value="2"/>
</dbReference>
<evidence type="ECO:0000256" key="4">
    <source>
        <dbReference type="SAM" id="MobiDB-lite"/>
    </source>
</evidence>
<evidence type="ECO:0000259" key="5">
    <source>
        <dbReference type="PROSITE" id="PS50137"/>
    </source>
</evidence>
<reference evidence="6 7" key="1">
    <citation type="submission" date="2019-06" db="EMBL/GenBank/DDBJ databases">
        <title>A chromosomal-level reference genome of Carpinus fangiana (Coryloideae, Betulaceae).</title>
        <authorList>
            <person name="Yang X."/>
            <person name="Wang Z."/>
            <person name="Zhang L."/>
            <person name="Hao G."/>
            <person name="Liu J."/>
            <person name="Yang Y."/>
        </authorList>
    </citation>
    <scope>NUCLEOTIDE SEQUENCE [LARGE SCALE GENOMIC DNA]</scope>
    <source>
        <strain evidence="6">Cfa_2016G</strain>
        <tissue evidence="6">Leaf</tissue>
    </source>
</reference>
<dbReference type="OrthoDB" id="5988181at2759"/>
<evidence type="ECO:0000256" key="3">
    <source>
        <dbReference type="PROSITE-ProRule" id="PRU00266"/>
    </source>
</evidence>